<evidence type="ECO:0000256" key="10">
    <source>
        <dbReference type="HAMAP-Rule" id="MF_00240"/>
    </source>
</evidence>
<dbReference type="RefSeq" id="WP_090698405.1">
    <property type="nucleotide sequence ID" value="NZ_FOSP01000008.1"/>
</dbReference>
<dbReference type="AlphaFoldDB" id="A0A1I4A637"/>
<dbReference type="SUPFAM" id="SSF89392">
    <property type="entry name" value="Prokaryotic lipoproteins and lipoprotein localization factors"/>
    <property type="match status" value="1"/>
</dbReference>
<evidence type="ECO:0000256" key="6">
    <source>
        <dbReference type="ARBA" id="ARBA00022729"/>
    </source>
</evidence>
<keyword evidence="12" id="KW-1185">Reference proteome</keyword>
<keyword evidence="8 10" id="KW-0653">Protein transport</keyword>
<evidence type="ECO:0000313" key="12">
    <source>
        <dbReference type="Proteomes" id="UP000199533"/>
    </source>
</evidence>
<dbReference type="NCBIfam" id="TIGR00547">
    <property type="entry name" value="lolA"/>
    <property type="match status" value="1"/>
</dbReference>
<sequence length="215" mass="24510">MNRTLNRTRVSFLIFFLFVLLQGTPIVTWAAAVDNLKTFIHETQTVRANFSQTLYDKNARAIQNSSGTLEFERPDKFRWIYQAPYEQSIIGDGKQVWFYDHDLNQVTIRQFNVAIGSSPAALLAGNTAIEENFELLNLGLQDDIEWMEAIPKNKDSAFEFIQLGFSLTGNLQFMALRDNFGQTTYLTFSDLIKNPSLPDGFFKFVPPEGTDVISE</sequence>
<comment type="function">
    <text evidence="10">Participates in the translocation of lipoproteins from the inner membrane to the outer membrane. Only forms a complex with a lipoprotein if the residue after the N-terminal Cys is not an aspartate (The Asp acts as a targeting signal to indicate that the lipoprotein should stay in the inner membrane).</text>
</comment>
<dbReference type="GO" id="GO:0044874">
    <property type="term" value="P:lipoprotein localization to outer membrane"/>
    <property type="evidence" value="ECO:0007669"/>
    <property type="project" value="UniProtKB-UniRule"/>
</dbReference>
<comment type="similarity">
    <text evidence="2 10">Belongs to the LolA family.</text>
</comment>
<keyword evidence="7 10" id="KW-0574">Periplasm</keyword>
<proteinExistence type="inferred from homology"/>
<evidence type="ECO:0000256" key="3">
    <source>
        <dbReference type="ARBA" id="ARBA00011245"/>
    </source>
</evidence>
<protein>
    <recommendedName>
        <fullName evidence="4 10">Outer-membrane lipoprotein carrier protein</fullName>
    </recommendedName>
</protein>
<dbReference type="OrthoDB" id="9787361at2"/>
<dbReference type="Proteomes" id="UP000199533">
    <property type="component" value="Unassembled WGS sequence"/>
</dbReference>
<dbReference type="Pfam" id="PF03548">
    <property type="entry name" value="LolA"/>
    <property type="match status" value="1"/>
</dbReference>
<keyword evidence="11" id="KW-0449">Lipoprotein</keyword>
<reference evidence="12" key="1">
    <citation type="submission" date="2016-10" db="EMBL/GenBank/DDBJ databases">
        <authorList>
            <person name="Varghese N."/>
            <person name="Submissions S."/>
        </authorList>
    </citation>
    <scope>NUCLEOTIDE SEQUENCE [LARGE SCALE GENOMIC DNA]</scope>
    <source>
        <strain evidence="12">Nm69</strain>
    </source>
</reference>
<evidence type="ECO:0000256" key="4">
    <source>
        <dbReference type="ARBA" id="ARBA00014035"/>
    </source>
</evidence>
<evidence type="ECO:0000256" key="9">
    <source>
        <dbReference type="ARBA" id="ARBA00023186"/>
    </source>
</evidence>
<evidence type="ECO:0000256" key="7">
    <source>
        <dbReference type="ARBA" id="ARBA00022764"/>
    </source>
</evidence>
<evidence type="ECO:0000313" key="11">
    <source>
        <dbReference type="EMBL" id="SFK51784.1"/>
    </source>
</evidence>
<dbReference type="InterPro" id="IPR018323">
    <property type="entry name" value="OM_lipoprot_carrier_LolA_Pbac"/>
</dbReference>
<evidence type="ECO:0000256" key="2">
    <source>
        <dbReference type="ARBA" id="ARBA00007615"/>
    </source>
</evidence>
<organism evidence="11 12">
    <name type="scientific">Nitrosomonas aestuarii</name>
    <dbReference type="NCBI Taxonomy" id="52441"/>
    <lineage>
        <taxon>Bacteria</taxon>
        <taxon>Pseudomonadati</taxon>
        <taxon>Pseudomonadota</taxon>
        <taxon>Betaproteobacteria</taxon>
        <taxon>Nitrosomonadales</taxon>
        <taxon>Nitrosomonadaceae</taxon>
        <taxon>Nitrosomonas</taxon>
    </lineage>
</organism>
<dbReference type="InterPro" id="IPR004564">
    <property type="entry name" value="OM_lipoprot_carrier_LolA-like"/>
</dbReference>
<accession>A0A1I4A637</accession>
<name>A0A1I4A637_9PROT</name>
<evidence type="ECO:0000256" key="8">
    <source>
        <dbReference type="ARBA" id="ARBA00022927"/>
    </source>
</evidence>
<keyword evidence="5 10" id="KW-0813">Transport</keyword>
<dbReference type="CDD" id="cd16325">
    <property type="entry name" value="LolA"/>
    <property type="match status" value="1"/>
</dbReference>
<evidence type="ECO:0000256" key="1">
    <source>
        <dbReference type="ARBA" id="ARBA00004418"/>
    </source>
</evidence>
<dbReference type="EMBL" id="FOSP01000008">
    <property type="protein sequence ID" value="SFK51784.1"/>
    <property type="molecule type" value="Genomic_DNA"/>
</dbReference>
<dbReference type="PANTHER" id="PTHR35869:SF1">
    <property type="entry name" value="OUTER-MEMBRANE LIPOPROTEIN CARRIER PROTEIN"/>
    <property type="match status" value="1"/>
</dbReference>
<dbReference type="STRING" id="52441.SAMN05216302_100845"/>
<dbReference type="GO" id="GO:0042953">
    <property type="term" value="P:lipoprotein transport"/>
    <property type="evidence" value="ECO:0007669"/>
    <property type="project" value="InterPro"/>
</dbReference>
<gene>
    <name evidence="10" type="primary">lolA</name>
    <name evidence="11" type="ORF">SAMN05216302_100845</name>
</gene>
<dbReference type="InterPro" id="IPR029046">
    <property type="entry name" value="LolA/LolB/LppX"/>
</dbReference>
<keyword evidence="6" id="KW-0732">Signal</keyword>
<dbReference type="GO" id="GO:0042597">
    <property type="term" value="C:periplasmic space"/>
    <property type="evidence" value="ECO:0007669"/>
    <property type="project" value="UniProtKB-SubCell"/>
</dbReference>
<dbReference type="HAMAP" id="MF_00240">
    <property type="entry name" value="LolA"/>
    <property type="match status" value="1"/>
</dbReference>
<evidence type="ECO:0000256" key="5">
    <source>
        <dbReference type="ARBA" id="ARBA00022448"/>
    </source>
</evidence>
<dbReference type="Gene3D" id="2.50.20.10">
    <property type="entry name" value="Lipoprotein localisation LolA/LolB/LppX"/>
    <property type="match status" value="1"/>
</dbReference>
<keyword evidence="9 10" id="KW-0143">Chaperone</keyword>
<comment type="subcellular location">
    <subcellularLocation>
        <location evidence="1 10">Periplasm</location>
    </subcellularLocation>
</comment>
<comment type="subunit">
    <text evidence="3 10">Monomer.</text>
</comment>
<dbReference type="PANTHER" id="PTHR35869">
    <property type="entry name" value="OUTER-MEMBRANE LIPOPROTEIN CARRIER PROTEIN"/>
    <property type="match status" value="1"/>
</dbReference>